<evidence type="ECO:0000313" key="8">
    <source>
        <dbReference type="Proteomes" id="UP000298180"/>
    </source>
</evidence>
<dbReference type="Gene3D" id="3.40.109.10">
    <property type="entry name" value="NADH Oxidase"/>
    <property type="match status" value="1"/>
</dbReference>
<dbReference type="CDD" id="cd02136">
    <property type="entry name" value="PnbA_NfnB-like"/>
    <property type="match status" value="1"/>
</dbReference>
<name>A0A4Z0BYS3_9BURK</name>
<evidence type="ECO:0000259" key="6">
    <source>
        <dbReference type="Pfam" id="PF00881"/>
    </source>
</evidence>
<evidence type="ECO:0000313" key="7">
    <source>
        <dbReference type="EMBL" id="TFZ03165.1"/>
    </source>
</evidence>
<keyword evidence="8" id="KW-1185">Reference proteome</keyword>
<gene>
    <name evidence="7" type="ORF">EZ313_16645</name>
</gene>
<comment type="caution">
    <text evidence="7">The sequence shown here is derived from an EMBL/GenBank/DDBJ whole genome shotgun (WGS) entry which is preliminary data.</text>
</comment>
<protein>
    <submittedName>
        <fullName evidence="7">Nitroreductase</fullName>
    </submittedName>
</protein>
<dbReference type="PANTHER" id="PTHR43673">
    <property type="entry name" value="NAD(P)H NITROREDUCTASE YDGI-RELATED"/>
    <property type="match status" value="1"/>
</dbReference>
<evidence type="ECO:0000256" key="2">
    <source>
        <dbReference type="ARBA" id="ARBA00007118"/>
    </source>
</evidence>
<proteinExistence type="inferred from homology"/>
<sequence length="220" mass="24560">MSIRAFTSQPVARETIKDILAVASRAPSGTNTQAWHVYVVAGAARDSLVQKACAAHDAMRDSPDLAATYQEEYAYYPKEWFSPYIERRRENGWSLYALLGIARGEKEKMHAQLQRNYKFFDAPVGLFFTIDRKLQGGALLDSGMFIQNVMVAARARDLHTCPQAAWNRYAKIVLPHIGAPANQMLVCGMALGFADEAAIVNEFRTPRVPVDEFTTWVDAA</sequence>
<reference evidence="7 8" key="1">
    <citation type="submission" date="2019-03" db="EMBL/GenBank/DDBJ databases">
        <title>Ramlibacter henchirensis DSM 14656, whole genome shotgun sequence.</title>
        <authorList>
            <person name="Zhang X."/>
            <person name="Feng G."/>
            <person name="Zhu H."/>
        </authorList>
    </citation>
    <scope>NUCLEOTIDE SEQUENCE [LARGE SCALE GENOMIC DNA]</scope>
    <source>
        <strain evidence="7 8">DSM 14656</strain>
    </source>
</reference>
<dbReference type="PANTHER" id="PTHR43673:SF2">
    <property type="entry name" value="NITROREDUCTASE"/>
    <property type="match status" value="1"/>
</dbReference>
<comment type="similarity">
    <text evidence="2">Belongs to the nitroreductase family.</text>
</comment>
<evidence type="ECO:0000256" key="4">
    <source>
        <dbReference type="ARBA" id="ARBA00022643"/>
    </source>
</evidence>
<organism evidence="7 8">
    <name type="scientific">Ramlibacter henchirensis</name>
    <dbReference type="NCBI Taxonomy" id="204072"/>
    <lineage>
        <taxon>Bacteria</taxon>
        <taxon>Pseudomonadati</taxon>
        <taxon>Pseudomonadota</taxon>
        <taxon>Betaproteobacteria</taxon>
        <taxon>Burkholderiales</taxon>
        <taxon>Comamonadaceae</taxon>
        <taxon>Ramlibacter</taxon>
    </lineage>
</organism>
<dbReference type="InterPro" id="IPR029479">
    <property type="entry name" value="Nitroreductase"/>
</dbReference>
<dbReference type="Proteomes" id="UP000298180">
    <property type="component" value="Unassembled WGS sequence"/>
</dbReference>
<dbReference type="RefSeq" id="WP_135264692.1">
    <property type="nucleotide sequence ID" value="NZ_SMLM01000002.1"/>
</dbReference>
<evidence type="ECO:0000256" key="5">
    <source>
        <dbReference type="ARBA" id="ARBA00023002"/>
    </source>
</evidence>
<dbReference type="EMBL" id="SMLM01000002">
    <property type="protein sequence ID" value="TFZ03165.1"/>
    <property type="molecule type" value="Genomic_DNA"/>
</dbReference>
<dbReference type="AlphaFoldDB" id="A0A4Z0BYS3"/>
<dbReference type="GO" id="GO:0016491">
    <property type="term" value="F:oxidoreductase activity"/>
    <property type="evidence" value="ECO:0007669"/>
    <property type="project" value="UniProtKB-KW"/>
</dbReference>
<dbReference type="OrthoDB" id="9773807at2"/>
<dbReference type="SUPFAM" id="SSF55469">
    <property type="entry name" value="FMN-dependent nitroreductase-like"/>
    <property type="match status" value="1"/>
</dbReference>
<dbReference type="Pfam" id="PF00881">
    <property type="entry name" value="Nitroreductase"/>
    <property type="match status" value="1"/>
</dbReference>
<accession>A0A4Z0BYS3</accession>
<evidence type="ECO:0000256" key="3">
    <source>
        <dbReference type="ARBA" id="ARBA00022630"/>
    </source>
</evidence>
<keyword evidence="5" id="KW-0560">Oxidoreductase</keyword>
<evidence type="ECO:0000256" key="1">
    <source>
        <dbReference type="ARBA" id="ARBA00001917"/>
    </source>
</evidence>
<keyword evidence="4" id="KW-0288">FMN</keyword>
<feature type="domain" description="Nitroreductase" evidence="6">
    <location>
        <begin position="2"/>
        <end position="192"/>
    </location>
</feature>
<comment type="cofactor">
    <cofactor evidence="1">
        <name>FMN</name>
        <dbReference type="ChEBI" id="CHEBI:58210"/>
    </cofactor>
</comment>
<keyword evidence="3" id="KW-0285">Flavoprotein</keyword>
<dbReference type="InterPro" id="IPR000415">
    <property type="entry name" value="Nitroreductase-like"/>
</dbReference>